<dbReference type="EC" id="2.3.2.27" evidence="3"/>
<feature type="non-terminal residue" evidence="13">
    <location>
        <position position="1"/>
    </location>
</feature>
<evidence type="ECO:0000256" key="8">
    <source>
        <dbReference type="ARBA" id="ARBA00022786"/>
    </source>
</evidence>
<evidence type="ECO:0000313" key="14">
    <source>
        <dbReference type="Proteomes" id="UP000265520"/>
    </source>
</evidence>
<evidence type="ECO:0000256" key="4">
    <source>
        <dbReference type="ARBA" id="ARBA00022679"/>
    </source>
</evidence>
<dbReference type="Proteomes" id="UP000265520">
    <property type="component" value="Unassembled WGS sequence"/>
</dbReference>
<keyword evidence="11" id="KW-0472">Membrane</keyword>
<evidence type="ECO:0000256" key="11">
    <source>
        <dbReference type="ARBA" id="ARBA00023136"/>
    </source>
</evidence>
<comment type="caution">
    <text evidence="13">The sequence shown here is derived from an EMBL/GenBank/DDBJ whole genome shotgun (WGS) entry which is preliminary data.</text>
</comment>
<keyword evidence="4" id="KW-0808">Transferase</keyword>
<evidence type="ECO:0000256" key="2">
    <source>
        <dbReference type="ARBA" id="ARBA00004141"/>
    </source>
</evidence>
<keyword evidence="9" id="KW-0862">Zinc</keyword>
<dbReference type="InterPro" id="IPR022170">
    <property type="entry name" value="MUL1-like"/>
</dbReference>
<feature type="domain" description="E3 Ubiquitin ligase MUL1-like" evidence="12">
    <location>
        <begin position="2"/>
        <end position="71"/>
    </location>
</feature>
<accession>A0A392NB25</accession>
<evidence type="ECO:0000313" key="13">
    <source>
        <dbReference type="EMBL" id="MCH96258.1"/>
    </source>
</evidence>
<dbReference type="GO" id="GO:0061630">
    <property type="term" value="F:ubiquitin protein ligase activity"/>
    <property type="evidence" value="ECO:0007669"/>
    <property type="project" value="UniProtKB-EC"/>
</dbReference>
<evidence type="ECO:0000256" key="6">
    <source>
        <dbReference type="ARBA" id="ARBA00022723"/>
    </source>
</evidence>
<evidence type="ECO:0000256" key="9">
    <source>
        <dbReference type="ARBA" id="ARBA00022833"/>
    </source>
</evidence>
<dbReference type="AlphaFoldDB" id="A0A392NB25"/>
<evidence type="ECO:0000256" key="7">
    <source>
        <dbReference type="ARBA" id="ARBA00022771"/>
    </source>
</evidence>
<comment type="catalytic activity">
    <reaction evidence="1">
        <text>S-ubiquitinyl-[E2 ubiquitin-conjugating enzyme]-L-cysteine + [acceptor protein]-L-lysine = [E2 ubiquitin-conjugating enzyme]-L-cysteine + N(6)-ubiquitinyl-[acceptor protein]-L-lysine.</text>
        <dbReference type="EC" id="2.3.2.27"/>
    </reaction>
</comment>
<evidence type="ECO:0000259" key="12">
    <source>
        <dbReference type="Pfam" id="PF12483"/>
    </source>
</evidence>
<keyword evidence="5" id="KW-0812">Transmembrane</keyword>
<dbReference type="EMBL" id="LXQA010031922">
    <property type="protein sequence ID" value="MCH96258.1"/>
    <property type="molecule type" value="Genomic_DNA"/>
</dbReference>
<dbReference type="PANTHER" id="PTHR47568">
    <property type="match status" value="1"/>
</dbReference>
<dbReference type="PANTHER" id="PTHR47568:SF2">
    <property type="entry name" value="E3 UBIQUITIN-PROTEIN LIGASE SP1-RELATED"/>
    <property type="match status" value="1"/>
</dbReference>
<evidence type="ECO:0000256" key="1">
    <source>
        <dbReference type="ARBA" id="ARBA00000900"/>
    </source>
</evidence>
<keyword evidence="13" id="KW-0436">Ligase</keyword>
<protein>
    <recommendedName>
        <fullName evidence="3">RING-type E3 ubiquitin transferase</fullName>
        <ecNumber evidence="3">2.3.2.27</ecNumber>
    </recommendedName>
</protein>
<name>A0A392NB25_9FABA</name>
<keyword evidence="10" id="KW-1133">Transmembrane helix</keyword>
<keyword evidence="8" id="KW-0833">Ubl conjugation pathway</keyword>
<dbReference type="GO" id="GO:0016874">
    <property type="term" value="F:ligase activity"/>
    <property type="evidence" value="ECO:0007669"/>
    <property type="project" value="UniProtKB-KW"/>
</dbReference>
<evidence type="ECO:0000256" key="3">
    <source>
        <dbReference type="ARBA" id="ARBA00012483"/>
    </source>
</evidence>
<keyword evidence="6" id="KW-0479">Metal-binding</keyword>
<evidence type="ECO:0000256" key="10">
    <source>
        <dbReference type="ARBA" id="ARBA00022989"/>
    </source>
</evidence>
<proteinExistence type="predicted"/>
<sequence>DDGTDHVHVAGARGATGFVYPIVSSKFDESGQTLVCGTLDSLRDKKILGLKRIERVLPVGTSLTVVGQIANGARYYRLLAGT</sequence>
<gene>
    <name evidence="13" type="ORF">A2U01_0017242</name>
</gene>
<dbReference type="GO" id="GO:0016020">
    <property type="term" value="C:membrane"/>
    <property type="evidence" value="ECO:0007669"/>
    <property type="project" value="UniProtKB-SubCell"/>
</dbReference>
<dbReference type="Pfam" id="PF12483">
    <property type="entry name" value="GIDE"/>
    <property type="match status" value="1"/>
</dbReference>
<keyword evidence="14" id="KW-1185">Reference proteome</keyword>
<organism evidence="13 14">
    <name type="scientific">Trifolium medium</name>
    <dbReference type="NCBI Taxonomy" id="97028"/>
    <lineage>
        <taxon>Eukaryota</taxon>
        <taxon>Viridiplantae</taxon>
        <taxon>Streptophyta</taxon>
        <taxon>Embryophyta</taxon>
        <taxon>Tracheophyta</taxon>
        <taxon>Spermatophyta</taxon>
        <taxon>Magnoliopsida</taxon>
        <taxon>eudicotyledons</taxon>
        <taxon>Gunneridae</taxon>
        <taxon>Pentapetalae</taxon>
        <taxon>rosids</taxon>
        <taxon>fabids</taxon>
        <taxon>Fabales</taxon>
        <taxon>Fabaceae</taxon>
        <taxon>Papilionoideae</taxon>
        <taxon>50 kb inversion clade</taxon>
        <taxon>NPAAA clade</taxon>
        <taxon>Hologalegina</taxon>
        <taxon>IRL clade</taxon>
        <taxon>Trifolieae</taxon>
        <taxon>Trifolium</taxon>
    </lineage>
</organism>
<keyword evidence="7" id="KW-0863">Zinc-finger</keyword>
<evidence type="ECO:0000256" key="5">
    <source>
        <dbReference type="ARBA" id="ARBA00022692"/>
    </source>
</evidence>
<reference evidence="13 14" key="1">
    <citation type="journal article" date="2018" name="Front. Plant Sci.">
        <title>Red Clover (Trifolium pratense) and Zigzag Clover (T. medium) - A Picture of Genomic Similarities and Differences.</title>
        <authorList>
            <person name="Dluhosova J."/>
            <person name="Istvanek J."/>
            <person name="Nedelnik J."/>
            <person name="Repkova J."/>
        </authorList>
    </citation>
    <scope>NUCLEOTIDE SEQUENCE [LARGE SCALE GENOMIC DNA]</scope>
    <source>
        <strain evidence="14">cv. 10/8</strain>
        <tissue evidence="13">Leaf</tissue>
    </source>
</reference>
<dbReference type="GO" id="GO:0016567">
    <property type="term" value="P:protein ubiquitination"/>
    <property type="evidence" value="ECO:0007669"/>
    <property type="project" value="InterPro"/>
</dbReference>
<comment type="subcellular location">
    <subcellularLocation>
        <location evidence="2">Membrane</location>
        <topology evidence="2">Multi-pass membrane protein</topology>
    </subcellularLocation>
</comment>
<dbReference type="InterPro" id="IPR044231">
    <property type="entry name" value="SP1/SPL1"/>
</dbReference>
<dbReference type="GO" id="GO:0008270">
    <property type="term" value="F:zinc ion binding"/>
    <property type="evidence" value="ECO:0007669"/>
    <property type="project" value="UniProtKB-KW"/>
</dbReference>